<dbReference type="SUPFAM" id="SSF50978">
    <property type="entry name" value="WD40 repeat-like"/>
    <property type="match status" value="1"/>
</dbReference>
<dbReference type="SMART" id="SM00320">
    <property type="entry name" value="WD40"/>
    <property type="match status" value="5"/>
</dbReference>
<proteinExistence type="predicted"/>
<dbReference type="Gene3D" id="2.130.10.10">
    <property type="entry name" value="YVTN repeat-like/Quinoprotein amine dehydrogenase"/>
    <property type="match status" value="1"/>
</dbReference>
<dbReference type="AlphaFoldDB" id="A0A0B2UN50"/>
<organism evidence="1 2">
    <name type="scientific">Ordospora colligata OC4</name>
    <dbReference type="NCBI Taxonomy" id="1354746"/>
    <lineage>
        <taxon>Eukaryota</taxon>
        <taxon>Fungi</taxon>
        <taxon>Fungi incertae sedis</taxon>
        <taxon>Microsporidia</taxon>
        <taxon>Ordosporidae</taxon>
        <taxon>Ordospora</taxon>
    </lineage>
</organism>
<reference evidence="1 2" key="1">
    <citation type="journal article" date="2014" name="MBio">
        <title>The Ordospora colligata genome; evolution of extreme reduction in microsporidia and host-to-parasite horizontal gene transfer.</title>
        <authorList>
            <person name="Pombert J.-F."/>
            <person name="Haag K.L."/>
            <person name="Beidas S."/>
            <person name="Ebert D."/>
            <person name="Keeling P.J."/>
        </authorList>
    </citation>
    <scope>NUCLEOTIDE SEQUENCE [LARGE SCALE GENOMIC DNA]</scope>
    <source>
        <strain evidence="1 2">OC4</strain>
    </source>
</reference>
<dbReference type="VEuPathDB" id="MicrosporidiaDB:M896_011510"/>
<dbReference type="Proteomes" id="UP000031056">
    <property type="component" value="Unassembled WGS sequence"/>
</dbReference>
<dbReference type="InterPro" id="IPR051972">
    <property type="entry name" value="Glutamate-rich_WD_repeat"/>
</dbReference>
<dbReference type="InterPro" id="IPR036322">
    <property type="entry name" value="WD40_repeat_dom_sf"/>
</dbReference>
<gene>
    <name evidence="1" type="ORF">M896_011510</name>
</gene>
<dbReference type="InterPro" id="IPR001680">
    <property type="entry name" value="WD40_rpt"/>
</dbReference>
<dbReference type="OrthoDB" id="2161379at2759"/>
<dbReference type="STRING" id="1354746.A0A0B2UN50"/>
<dbReference type="InParanoid" id="A0A0B2UN50"/>
<dbReference type="PANTHER" id="PTHR45903:SF1">
    <property type="entry name" value="GLUTAMATE-RICH WD REPEAT-CONTAINING PROTEIN 1"/>
    <property type="match status" value="1"/>
</dbReference>
<dbReference type="EMBL" id="JOKQ01000001">
    <property type="protein sequence ID" value="KHN70497.1"/>
    <property type="molecule type" value="Genomic_DNA"/>
</dbReference>
<keyword evidence="2" id="KW-1185">Reference proteome</keyword>
<sequence>MARIRKEIEEGLDMSDDSYDVYEPQNEEGDLEVEEGAYNVLEYISLDWPAQSIDVMRGYTVMLGTNPAPGEGKPGMISIDLFPTHGMSKPDKMVITKKKVSESYNKVRVNGESTYCLSDDTLVVHGPKFEVIHTKRYDEGLGYGLCFNGSGCVLGTRDGKISMNDWRFNETGTVKVHEGSIEGICSDGSMIYSGGCDYAVVFFDVRGKDAVFRRKFSSDINAIGFNGDNTLAFGDDEGTVWLMDIRNHEVEKITRHKSPVSCLRWRDGEIFVSGSDEQLCIWDVSLDASEEDGYLLFVHQGQKFYKDVAFCRGDSNFVITTSADGLCVFNPISFDCEKEMNGDA</sequence>
<dbReference type="PANTHER" id="PTHR45903">
    <property type="entry name" value="GLUTAMATE-RICH WD REPEAT-CONTAINING PROTEIN 1"/>
    <property type="match status" value="1"/>
</dbReference>
<dbReference type="GO" id="GO:0042254">
    <property type="term" value="P:ribosome biogenesis"/>
    <property type="evidence" value="ECO:0007669"/>
    <property type="project" value="TreeGrafter"/>
</dbReference>
<name>A0A0B2UN50_9MICR</name>
<dbReference type="GO" id="GO:0005730">
    <property type="term" value="C:nucleolus"/>
    <property type="evidence" value="ECO:0007669"/>
    <property type="project" value="TreeGrafter"/>
</dbReference>
<dbReference type="Pfam" id="PF00400">
    <property type="entry name" value="WD40"/>
    <property type="match status" value="1"/>
</dbReference>
<dbReference type="GeneID" id="26260994"/>
<evidence type="ECO:0000313" key="1">
    <source>
        <dbReference type="EMBL" id="KHN70497.1"/>
    </source>
</evidence>
<accession>A0A0B2UN50</accession>
<dbReference type="RefSeq" id="XP_014564539.1">
    <property type="nucleotide sequence ID" value="XM_014709053.1"/>
</dbReference>
<evidence type="ECO:0000313" key="2">
    <source>
        <dbReference type="Proteomes" id="UP000031056"/>
    </source>
</evidence>
<dbReference type="HOGENOM" id="CLU_787757_0_0_1"/>
<comment type="caution">
    <text evidence="1">The sequence shown here is derived from an EMBL/GenBank/DDBJ whole genome shotgun (WGS) entry which is preliminary data.</text>
</comment>
<protein>
    <submittedName>
        <fullName evidence="1">WD G-beta repeat domain-containing protein</fullName>
    </submittedName>
</protein>
<dbReference type="InterPro" id="IPR015943">
    <property type="entry name" value="WD40/YVTN_repeat-like_dom_sf"/>
</dbReference>